<evidence type="ECO:0000313" key="2">
    <source>
        <dbReference type="Proteomes" id="UP000199541"/>
    </source>
</evidence>
<dbReference type="Proteomes" id="UP000199541">
    <property type="component" value="Unassembled WGS sequence"/>
</dbReference>
<dbReference type="EMBL" id="FNOB01000014">
    <property type="protein sequence ID" value="SDX34133.1"/>
    <property type="molecule type" value="Genomic_DNA"/>
</dbReference>
<proteinExistence type="predicted"/>
<keyword evidence="2" id="KW-1185">Reference proteome</keyword>
<comment type="caution">
    <text evidence="1">The sequence shown here is derived from an EMBL/GenBank/DDBJ whole genome shotgun (WGS) entry which is preliminary data.</text>
</comment>
<organism evidence="1 2">
    <name type="scientific">Allgaiera indica</name>
    <dbReference type="NCBI Taxonomy" id="765699"/>
    <lineage>
        <taxon>Bacteria</taxon>
        <taxon>Pseudomonadati</taxon>
        <taxon>Pseudomonadota</taxon>
        <taxon>Alphaproteobacteria</taxon>
        <taxon>Rhodobacterales</taxon>
        <taxon>Paracoccaceae</taxon>
        <taxon>Allgaiera</taxon>
    </lineage>
</organism>
<sequence>MPGRPAKVAMQGRGILARLVPSSVAIWAMTTAVEGWHRGTGRLTPVLRVPM</sequence>
<name>A0A1H3AWY9_9RHOB</name>
<protein>
    <submittedName>
        <fullName evidence="1">Uncharacterized protein</fullName>
    </submittedName>
</protein>
<evidence type="ECO:0000313" key="1">
    <source>
        <dbReference type="EMBL" id="SDX34133.1"/>
    </source>
</evidence>
<reference evidence="1 2" key="1">
    <citation type="submission" date="2016-10" db="EMBL/GenBank/DDBJ databases">
        <authorList>
            <person name="Varghese N."/>
            <person name="Submissions S."/>
        </authorList>
    </citation>
    <scope>NUCLEOTIDE SEQUENCE [LARGE SCALE GENOMIC DNA]</scope>
    <source>
        <strain evidence="1 2">DSM 24802</strain>
    </source>
</reference>
<accession>A0A1H3AWY9</accession>
<gene>
    <name evidence="1" type="ORF">SAMN05444006_11427</name>
</gene>